<accession>A0A1E5QC50</accession>
<dbReference type="GO" id="GO:0005829">
    <property type="term" value="C:cytosol"/>
    <property type="evidence" value="ECO:0007669"/>
    <property type="project" value="TreeGrafter"/>
</dbReference>
<evidence type="ECO:0000313" key="3">
    <source>
        <dbReference type="Proteomes" id="UP000095347"/>
    </source>
</evidence>
<dbReference type="GO" id="GO:0016491">
    <property type="term" value="F:oxidoreductase activity"/>
    <property type="evidence" value="ECO:0007669"/>
    <property type="project" value="InterPro"/>
</dbReference>
<evidence type="ECO:0000259" key="1">
    <source>
        <dbReference type="Pfam" id="PF03358"/>
    </source>
</evidence>
<dbReference type="SUPFAM" id="SSF52218">
    <property type="entry name" value="Flavoproteins"/>
    <property type="match status" value="1"/>
</dbReference>
<dbReference type="RefSeq" id="WP_069956332.1">
    <property type="nucleotide sequence ID" value="NZ_MCGG01000002.1"/>
</dbReference>
<sequence length="175" mass="18672">MNIIAFAATNSTKSINKQLVAYAAQKMGGATVEVLDLNDFELPLFSEDKEAELGQPELAKAFLDKISASDGLVISFAEHNGSYTAAYKNLFDWSSRIKRDVYAHKPTVFLAASPGPGGAASVLDAATKSATFFAADVKASLSIPSFYDNFDVEHQKLTNVDLDAALTSALKTLTA</sequence>
<proteinExistence type="predicted"/>
<keyword evidence="3" id="KW-1185">Reference proteome</keyword>
<gene>
    <name evidence="2" type="ORF">BEN30_01895</name>
</gene>
<dbReference type="STRING" id="28181.BEN30_01895"/>
<dbReference type="InterPro" id="IPR005025">
    <property type="entry name" value="FMN_Rdtase-like_dom"/>
</dbReference>
<dbReference type="PANTHER" id="PTHR30543:SF21">
    <property type="entry name" value="NAD(P)H-DEPENDENT FMN REDUCTASE LOT6"/>
    <property type="match status" value="1"/>
</dbReference>
<dbReference type="Proteomes" id="UP000095347">
    <property type="component" value="Unassembled WGS sequence"/>
</dbReference>
<feature type="domain" description="NADPH-dependent FMN reductase-like" evidence="1">
    <location>
        <begin position="1"/>
        <end position="142"/>
    </location>
</feature>
<dbReference type="InterPro" id="IPR029039">
    <property type="entry name" value="Flavoprotein-like_sf"/>
</dbReference>
<dbReference type="GO" id="GO:0010181">
    <property type="term" value="F:FMN binding"/>
    <property type="evidence" value="ECO:0007669"/>
    <property type="project" value="TreeGrafter"/>
</dbReference>
<dbReference type="PANTHER" id="PTHR30543">
    <property type="entry name" value="CHROMATE REDUCTASE"/>
    <property type="match status" value="1"/>
</dbReference>
<dbReference type="Gene3D" id="3.40.50.360">
    <property type="match status" value="1"/>
</dbReference>
<comment type="caution">
    <text evidence="2">The sequence shown here is derived from an EMBL/GenBank/DDBJ whole genome shotgun (WGS) entry which is preliminary data.</text>
</comment>
<name>A0A1E5QC50_9PROT</name>
<dbReference type="InterPro" id="IPR050712">
    <property type="entry name" value="NAD(P)H-dep_reductase"/>
</dbReference>
<evidence type="ECO:0000313" key="2">
    <source>
        <dbReference type="EMBL" id="OEJ69615.1"/>
    </source>
</evidence>
<reference evidence="3" key="1">
    <citation type="submission" date="2016-07" db="EMBL/GenBank/DDBJ databases">
        <authorList>
            <person name="Florea S."/>
            <person name="Webb J.S."/>
            <person name="Jaromczyk J."/>
            <person name="Schardl C.L."/>
        </authorList>
    </citation>
    <scope>NUCLEOTIDE SEQUENCE [LARGE SCALE GENOMIC DNA]</scope>
    <source>
        <strain evidence="3">MV-1</strain>
    </source>
</reference>
<dbReference type="EMBL" id="MCGG01000002">
    <property type="protein sequence ID" value="OEJ69615.1"/>
    <property type="molecule type" value="Genomic_DNA"/>
</dbReference>
<organism evidence="2 3">
    <name type="scientific">Magnetovibrio blakemorei</name>
    <dbReference type="NCBI Taxonomy" id="28181"/>
    <lineage>
        <taxon>Bacteria</taxon>
        <taxon>Pseudomonadati</taxon>
        <taxon>Pseudomonadota</taxon>
        <taxon>Alphaproteobacteria</taxon>
        <taxon>Rhodospirillales</taxon>
        <taxon>Magnetovibrionaceae</taxon>
        <taxon>Magnetovibrio</taxon>
    </lineage>
</organism>
<dbReference type="OrthoDB" id="9812295at2"/>
<protein>
    <submittedName>
        <fullName evidence="2">NADPH-dependent FMN reductase</fullName>
    </submittedName>
</protein>
<dbReference type="Pfam" id="PF03358">
    <property type="entry name" value="FMN_red"/>
    <property type="match status" value="1"/>
</dbReference>
<dbReference type="AlphaFoldDB" id="A0A1E5QC50"/>